<sequence>MEGFFIGEKEAYLCDFAEIGIRDNERKIHSFGKGRLILTNQRVNFTSENGVWEESLESIGVVSLSNSVEEFGGPAVLCQFTNEDQSYFWVVRHQDQGEVRKFYEVITKVLDSVEGGFE</sequence>
<reference evidence="2 3" key="1">
    <citation type="submission" date="2016-11" db="EMBL/GenBank/DDBJ databases">
        <title>The macronuclear genome of Stentor coeruleus: a giant cell with tiny introns.</title>
        <authorList>
            <person name="Slabodnick M."/>
            <person name="Ruby J.G."/>
            <person name="Reiff S.B."/>
            <person name="Swart E.C."/>
            <person name="Gosai S."/>
            <person name="Prabakaran S."/>
            <person name="Witkowska E."/>
            <person name="Larue G.E."/>
            <person name="Fisher S."/>
            <person name="Freeman R.M."/>
            <person name="Gunawardena J."/>
            <person name="Chu W."/>
            <person name="Stover N.A."/>
            <person name="Gregory B.D."/>
            <person name="Nowacki M."/>
            <person name="Derisi J."/>
            <person name="Roy S.W."/>
            <person name="Marshall W.F."/>
            <person name="Sood P."/>
        </authorList>
    </citation>
    <scope>NUCLEOTIDE SEQUENCE [LARGE SCALE GENOMIC DNA]</scope>
    <source>
        <strain evidence="2">WM001</strain>
    </source>
</reference>
<dbReference type="SUPFAM" id="SSF50729">
    <property type="entry name" value="PH domain-like"/>
    <property type="match status" value="1"/>
</dbReference>
<dbReference type="AlphaFoldDB" id="A0A1R2B5E9"/>
<feature type="domain" description="GLUE N-terminal" evidence="1">
    <location>
        <begin position="8"/>
        <end position="54"/>
    </location>
</feature>
<organism evidence="2 3">
    <name type="scientific">Stentor coeruleus</name>
    <dbReference type="NCBI Taxonomy" id="5963"/>
    <lineage>
        <taxon>Eukaryota</taxon>
        <taxon>Sar</taxon>
        <taxon>Alveolata</taxon>
        <taxon>Ciliophora</taxon>
        <taxon>Postciliodesmatophora</taxon>
        <taxon>Heterotrichea</taxon>
        <taxon>Heterotrichida</taxon>
        <taxon>Stentoridae</taxon>
        <taxon>Stentor</taxon>
    </lineage>
</organism>
<dbReference type="EMBL" id="MPUH01000938">
    <property type="protein sequence ID" value="OMJ72014.1"/>
    <property type="molecule type" value="Genomic_DNA"/>
</dbReference>
<comment type="caution">
    <text evidence="2">The sequence shown here is derived from an EMBL/GenBank/DDBJ whole genome shotgun (WGS) entry which is preliminary data.</text>
</comment>
<dbReference type="GO" id="GO:0032266">
    <property type="term" value="F:phosphatidylinositol-3-phosphate binding"/>
    <property type="evidence" value="ECO:0007669"/>
    <property type="project" value="InterPro"/>
</dbReference>
<evidence type="ECO:0000313" key="3">
    <source>
        <dbReference type="Proteomes" id="UP000187209"/>
    </source>
</evidence>
<dbReference type="GO" id="GO:0043130">
    <property type="term" value="F:ubiquitin binding"/>
    <property type="evidence" value="ECO:0007669"/>
    <property type="project" value="InterPro"/>
</dbReference>
<keyword evidence="3" id="KW-1185">Reference proteome</keyword>
<dbReference type="Proteomes" id="UP000187209">
    <property type="component" value="Unassembled WGS sequence"/>
</dbReference>
<proteinExistence type="predicted"/>
<dbReference type="InterPro" id="IPR021648">
    <property type="entry name" value="GLUE_dom"/>
</dbReference>
<name>A0A1R2B5E9_9CILI</name>
<dbReference type="Pfam" id="PF11605">
    <property type="entry name" value="Vps36_ESCRT-II"/>
    <property type="match status" value="1"/>
</dbReference>
<accession>A0A1R2B5E9</accession>
<evidence type="ECO:0000313" key="2">
    <source>
        <dbReference type="EMBL" id="OMJ72014.1"/>
    </source>
</evidence>
<gene>
    <name evidence="2" type="ORF">SteCoe_29659</name>
</gene>
<protein>
    <recommendedName>
        <fullName evidence="1">GLUE N-terminal domain-containing protein</fullName>
    </recommendedName>
</protein>
<evidence type="ECO:0000259" key="1">
    <source>
        <dbReference type="Pfam" id="PF11605"/>
    </source>
</evidence>